<evidence type="ECO:0000313" key="4">
    <source>
        <dbReference type="Proteomes" id="UP000277582"/>
    </source>
</evidence>
<keyword evidence="2" id="KW-0812">Transmembrane</keyword>
<proteinExistence type="predicted"/>
<dbReference type="SUPFAM" id="SSF53756">
    <property type="entry name" value="UDP-Glycosyltransferase/glycogen phosphorylase"/>
    <property type="match status" value="1"/>
</dbReference>
<keyword evidence="4" id="KW-1185">Reference proteome</keyword>
<dbReference type="Pfam" id="PF13692">
    <property type="entry name" value="Glyco_trans_1_4"/>
    <property type="match status" value="1"/>
</dbReference>
<keyword evidence="2" id="KW-0472">Membrane</keyword>
<keyword evidence="1 3" id="KW-0808">Transferase</keyword>
<dbReference type="PANTHER" id="PTHR46401:SF2">
    <property type="entry name" value="GLYCOSYLTRANSFERASE WBBK-RELATED"/>
    <property type="match status" value="1"/>
</dbReference>
<comment type="caution">
    <text evidence="3">The sequence shown here is derived from an EMBL/GenBank/DDBJ whole genome shotgun (WGS) entry which is preliminary data.</text>
</comment>
<evidence type="ECO:0000256" key="2">
    <source>
        <dbReference type="SAM" id="Phobius"/>
    </source>
</evidence>
<dbReference type="EMBL" id="RCOS01000121">
    <property type="protein sequence ID" value="RSN73375.1"/>
    <property type="molecule type" value="Genomic_DNA"/>
</dbReference>
<dbReference type="PANTHER" id="PTHR46401">
    <property type="entry name" value="GLYCOSYLTRANSFERASE WBBK-RELATED"/>
    <property type="match status" value="1"/>
</dbReference>
<feature type="transmembrane region" description="Helical" evidence="2">
    <location>
        <begin position="49"/>
        <end position="68"/>
    </location>
</feature>
<evidence type="ECO:0000313" key="3">
    <source>
        <dbReference type="EMBL" id="RSN73375.1"/>
    </source>
</evidence>
<organism evidence="3 4">
    <name type="scientific">Candidatus Methanodesulfokora washburnensis</name>
    <dbReference type="NCBI Taxonomy" id="2478471"/>
    <lineage>
        <taxon>Archaea</taxon>
        <taxon>Thermoproteota</taxon>
        <taxon>Candidatus Korarchaeia</taxon>
        <taxon>Candidatus Korarchaeia incertae sedis</taxon>
        <taxon>Candidatus Methanodesulfokora</taxon>
    </lineage>
</organism>
<reference evidence="3 4" key="1">
    <citation type="submission" date="2018-10" db="EMBL/GenBank/DDBJ databases">
        <title>Co-occurring genomic capacity for anaerobic methane metabolism and dissimilatory sulfite reduction discovered in the Korarchaeota.</title>
        <authorList>
            <person name="Mckay L.J."/>
            <person name="Dlakic M."/>
            <person name="Fields M.W."/>
            <person name="Delmont T.O."/>
            <person name="Eren A.M."/>
            <person name="Jay Z.J."/>
            <person name="Klingelsmith K.B."/>
            <person name="Rusch D.B."/>
            <person name="Inskeep W.P."/>
        </authorList>
    </citation>
    <scope>NUCLEOTIDE SEQUENCE [LARGE SCALE GENOMIC DNA]</scope>
    <source>
        <strain evidence="3 4">MDKW</strain>
    </source>
</reference>
<accession>A0A3R9R2E9</accession>
<dbReference type="AlphaFoldDB" id="A0A3R9R2E9"/>
<name>A0A3R9R2E9_9CREN</name>
<keyword evidence="2" id="KW-1133">Transmembrane helix</keyword>
<protein>
    <submittedName>
        <fullName evidence="3">Glycosyltransferase</fullName>
    </submittedName>
</protein>
<evidence type="ECO:0000256" key="1">
    <source>
        <dbReference type="ARBA" id="ARBA00022679"/>
    </source>
</evidence>
<dbReference type="GO" id="GO:0016757">
    <property type="term" value="F:glycosyltransferase activity"/>
    <property type="evidence" value="ECO:0007669"/>
    <property type="project" value="TreeGrafter"/>
</dbReference>
<dbReference type="RefSeq" id="WP_125671956.1">
    <property type="nucleotide sequence ID" value="NZ_RCOS01000121.1"/>
</dbReference>
<gene>
    <name evidence="3" type="ORF">D6D85_10685</name>
</gene>
<sequence length="355" mass="40593">MKVGIYHGRAISLELVAREISKVLQKDGHTSFLSPVQEPPFQIRSKYDSAIFIIPFAPLFASSWFLIIRELRKHSGFPAVAYVVVEGRPVSRYVKDWMRDNILYIANSEFTKQMLSYVNINCEAVIPHGISLSDFEKIAQNQDAGRKLVFSKFPNRSDNFVVFGTIASSHQRKGLAEYAQVIRTVVEMDENVGFYIITEPKAVPYFAGIPNIYVNTGFGYSPNAISRNELLLLLSGFDYYVQPSLAESFCLPVLEAMALGRPVIHIDYDPLSSLTSEKTSIRVPFAEQRFTDTGEGIEYLMSYYDPNDFVSAILEAVEIKRSDEKRYNKMQKEALKRAEEFDSFKLYKEFLRYLH</sequence>
<dbReference type="Gene3D" id="3.40.50.2000">
    <property type="entry name" value="Glycogen Phosphorylase B"/>
    <property type="match status" value="1"/>
</dbReference>
<dbReference type="Proteomes" id="UP000277582">
    <property type="component" value="Unassembled WGS sequence"/>
</dbReference>
<dbReference type="OrthoDB" id="132546at2157"/>